<protein>
    <recommendedName>
        <fullName evidence="6 19">Adenosylcobinamide-GDP ribazoletransferase</fullName>
        <ecNumber evidence="5 19">2.7.8.26</ecNumber>
    </recommendedName>
    <alternativeName>
        <fullName evidence="16 19">Cobalamin synthase</fullName>
    </alternativeName>
    <alternativeName>
        <fullName evidence="15 19">Cobalamin-5'-phosphate synthase</fullName>
    </alternativeName>
</protein>
<dbReference type="PANTHER" id="PTHR34148">
    <property type="entry name" value="ADENOSYLCOBINAMIDE-GDP RIBAZOLETRANSFERASE"/>
    <property type="match status" value="1"/>
</dbReference>
<evidence type="ECO:0000256" key="6">
    <source>
        <dbReference type="ARBA" id="ARBA00015850"/>
    </source>
</evidence>
<dbReference type="NCBIfam" id="TIGR00317">
    <property type="entry name" value="cobS"/>
    <property type="match status" value="1"/>
</dbReference>
<comment type="pathway">
    <text evidence="3 19">Cofactor biosynthesis; adenosylcobalamin biosynthesis; adenosylcobalamin from cob(II)yrinate a,c-diamide: step 7/7.</text>
</comment>
<feature type="transmembrane region" description="Helical" evidence="19">
    <location>
        <begin position="114"/>
        <end position="136"/>
    </location>
</feature>
<keyword evidence="10 19" id="KW-0812">Transmembrane</keyword>
<keyword evidence="11 19" id="KW-0460">Magnesium</keyword>
<evidence type="ECO:0000256" key="14">
    <source>
        <dbReference type="ARBA" id="ARBA00025228"/>
    </source>
</evidence>
<keyword evidence="21" id="KW-1185">Reference proteome</keyword>
<accession>A0ABY8QAK0</accession>
<feature type="transmembrane region" description="Helical" evidence="19">
    <location>
        <begin position="184"/>
        <end position="217"/>
    </location>
</feature>
<evidence type="ECO:0000256" key="17">
    <source>
        <dbReference type="ARBA" id="ARBA00048623"/>
    </source>
</evidence>
<dbReference type="Pfam" id="PF02654">
    <property type="entry name" value="CobS"/>
    <property type="match status" value="1"/>
</dbReference>
<comment type="function">
    <text evidence="14 19">Joins adenosylcobinamide-GDP and alpha-ribazole to generate adenosylcobalamin (Ado-cobalamin). Also synthesizes adenosylcobalamin 5'-phosphate from adenosylcobinamide-GDP and alpha-ribazole 5'-phosphate.</text>
</comment>
<evidence type="ECO:0000256" key="7">
    <source>
        <dbReference type="ARBA" id="ARBA00022475"/>
    </source>
</evidence>
<comment type="subcellular location">
    <subcellularLocation>
        <location evidence="2 19">Cell membrane</location>
        <topology evidence="2 19">Multi-pass membrane protein</topology>
    </subcellularLocation>
</comment>
<feature type="transmembrane region" description="Helical" evidence="19">
    <location>
        <begin position="68"/>
        <end position="85"/>
    </location>
</feature>
<dbReference type="PANTHER" id="PTHR34148:SF1">
    <property type="entry name" value="ADENOSYLCOBINAMIDE-GDP RIBAZOLETRANSFERASE"/>
    <property type="match status" value="1"/>
</dbReference>
<dbReference type="GO" id="GO:0051073">
    <property type="term" value="F:adenosylcobinamide-GDP ribazoletransferase activity"/>
    <property type="evidence" value="ECO:0007669"/>
    <property type="project" value="UniProtKB-EC"/>
</dbReference>
<feature type="transmembrane region" description="Helical" evidence="19">
    <location>
        <begin position="143"/>
        <end position="164"/>
    </location>
</feature>
<feature type="transmembrane region" description="Helical" evidence="19">
    <location>
        <begin position="39"/>
        <end position="61"/>
    </location>
</feature>
<evidence type="ECO:0000256" key="3">
    <source>
        <dbReference type="ARBA" id="ARBA00004663"/>
    </source>
</evidence>
<proteinExistence type="inferred from homology"/>
<keyword evidence="13 19" id="KW-0472">Membrane</keyword>
<evidence type="ECO:0000256" key="8">
    <source>
        <dbReference type="ARBA" id="ARBA00022573"/>
    </source>
</evidence>
<evidence type="ECO:0000256" key="11">
    <source>
        <dbReference type="ARBA" id="ARBA00022842"/>
    </source>
</evidence>
<gene>
    <name evidence="19 20" type="primary">cobS</name>
    <name evidence="20" type="ORF">QF092_07900</name>
</gene>
<evidence type="ECO:0000256" key="1">
    <source>
        <dbReference type="ARBA" id="ARBA00001946"/>
    </source>
</evidence>
<comment type="cofactor">
    <cofactor evidence="1 19">
        <name>Mg(2+)</name>
        <dbReference type="ChEBI" id="CHEBI:18420"/>
    </cofactor>
</comment>
<dbReference type="InterPro" id="IPR003805">
    <property type="entry name" value="CobS"/>
</dbReference>
<dbReference type="EC" id="2.7.8.26" evidence="5 19"/>
<evidence type="ECO:0000256" key="16">
    <source>
        <dbReference type="ARBA" id="ARBA00032853"/>
    </source>
</evidence>
<keyword evidence="9 19" id="KW-0808">Transferase</keyword>
<evidence type="ECO:0000256" key="5">
    <source>
        <dbReference type="ARBA" id="ARBA00013200"/>
    </source>
</evidence>
<evidence type="ECO:0000313" key="21">
    <source>
        <dbReference type="Proteomes" id="UP001230978"/>
    </source>
</evidence>
<keyword evidence="12 19" id="KW-1133">Transmembrane helix</keyword>
<dbReference type="Proteomes" id="UP001230978">
    <property type="component" value="Chromosome"/>
</dbReference>
<dbReference type="HAMAP" id="MF_00719">
    <property type="entry name" value="CobS"/>
    <property type="match status" value="1"/>
</dbReference>
<evidence type="ECO:0000256" key="18">
    <source>
        <dbReference type="ARBA" id="ARBA00049504"/>
    </source>
</evidence>
<sequence>MISRDTASRALDDLVAAFGLLTRLPLPARNITPSPRAAWAWPVVGATLGAIAALAASLALWLGLSPGIAAAIALLTGALLTGGLHEDGLADTADGLLGGRDKERRLEIMKDSRIGSYGALALILVTLIRWSALAALLAQGQHWAALIAVGALSRAPMAVLIATLPNARGTGLSHLTGQPPRRAALAACAIALILTLLATGSATLAMALAALATSLFLARAAKTRIGGQTGDILGASQQLAEAAALAFAAAHLT</sequence>
<comment type="catalytic activity">
    <reaction evidence="17 19">
        <text>alpha-ribazole + adenosylcob(III)inamide-GDP = adenosylcob(III)alamin + GMP + H(+)</text>
        <dbReference type="Rhea" id="RHEA:16049"/>
        <dbReference type="ChEBI" id="CHEBI:10329"/>
        <dbReference type="ChEBI" id="CHEBI:15378"/>
        <dbReference type="ChEBI" id="CHEBI:18408"/>
        <dbReference type="ChEBI" id="CHEBI:58115"/>
        <dbReference type="ChEBI" id="CHEBI:60487"/>
        <dbReference type="EC" id="2.7.8.26"/>
    </reaction>
</comment>
<name>A0ABY8QAK0_9RHOB</name>
<comment type="similarity">
    <text evidence="4 19">Belongs to the CobS family.</text>
</comment>
<keyword evidence="7 19" id="KW-1003">Cell membrane</keyword>
<evidence type="ECO:0000313" key="20">
    <source>
        <dbReference type="EMBL" id="WGV17692.1"/>
    </source>
</evidence>
<evidence type="ECO:0000256" key="2">
    <source>
        <dbReference type="ARBA" id="ARBA00004651"/>
    </source>
</evidence>
<keyword evidence="8 19" id="KW-0169">Cobalamin biosynthesis</keyword>
<evidence type="ECO:0000256" key="15">
    <source>
        <dbReference type="ARBA" id="ARBA00032605"/>
    </source>
</evidence>
<comment type="catalytic activity">
    <reaction evidence="18 19">
        <text>alpha-ribazole 5'-phosphate + adenosylcob(III)inamide-GDP = adenosylcob(III)alamin 5'-phosphate + GMP + H(+)</text>
        <dbReference type="Rhea" id="RHEA:23560"/>
        <dbReference type="ChEBI" id="CHEBI:15378"/>
        <dbReference type="ChEBI" id="CHEBI:57918"/>
        <dbReference type="ChEBI" id="CHEBI:58115"/>
        <dbReference type="ChEBI" id="CHEBI:60487"/>
        <dbReference type="ChEBI" id="CHEBI:60493"/>
        <dbReference type="EC" id="2.7.8.26"/>
    </reaction>
</comment>
<evidence type="ECO:0000256" key="9">
    <source>
        <dbReference type="ARBA" id="ARBA00022679"/>
    </source>
</evidence>
<evidence type="ECO:0000256" key="12">
    <source>
        <dbReference type="ARBA" id="ARBA00022989"/>
    </source>
</evidence>
<evidence type="ECO:0000256" key="10">
    <source>
        <dbReference type="ARBA" id="ARBA00022692"/>
    </source>
</evidence>
<evidence type="ECO:0000256" key="13">
    <source>
        <dbReference type="ARBA" id="ARBA00023136"/>
    </source>
</evidence>
<evidence type="ECO:0000256" key="4">
    <source>
        <dbReference type="ARBA" id="ARBA00010561"/>
    </source>
</evidence>
<dbReference type="EMBL" id="CP124535">
    <property type="protein sequence ID" value="WGV17692.1"/>
    <property type="molecule type" value="Genomic_DNA"/>
</dbReference>
<organism evidence="20 21">
    <name type="scientific">Fuscovulum ytuae</name>
    <dbReference type="NCBI Taxonomy" id="3042299"/>
    <lineage>
        <taxon>Bacteria</taxon>
        <taxon>Pseudomonadati</taxon>
        <taxon>Pseudomonadota</taxon>
        <taxon>Alphaproteobacteria</taxon>
        <taxon>Rhodobacterales</taxon>
        <taxon>Paracoccaceae</taxon>
        <taxon>Fuscovulum</taxon>
    </lineage>
</organism>
<reference evidence="20 21" key="1">
    <citation type="submission" date="2023-04" db="EMBL/GenBank/DDBJ databases">
        <title>YMD61, complete Genome.</title>
        <authorList>
            <person name="Zhang J."/>
        </authorList>
    </citation>
    <scope>NUCLEOTIDE SEQUENCE [LARGE SCALE GENOMIC DNA]</scope>
    <source>
        <strain evidence="20 21">YMD61</strain>
    </source>
</reference>
<evidence type="ECO:0000256" key="19">
    <source>
        <dbReference type="HAMAP-Rule" id="MF_00719"/>
    </source>
</evidence>
<dbReference type="RefSeq" id="WP_281469166.1">
    <property type="nucleotide sequence ID" value="NZ_CP124535.1"/>
</dbReference>